<name>A0ABQ2WSD2_9GAMM</name>
<proteinExistence type="predicted"/>
<comment type="caution">
    <text evidence="1">The sequence shown here is derived from an EMBL/GenBank/DDBJ whole genome shotgun (WGS) entry which is preliminary data.</text>
</comment>
<reference evidence="2" key="1">
    <citation type="journal article" date="2019" name="Int. J. Syst. Evol. Microbiol.">
        <title>The Global Catalogue of Microorganisms (GCM) 10K type strain sequencing project: providing services to taxonomists for standard genome sequencing and annotation.</title>
        <authorList>
            <consortium name="The Broad Institute Genomics Platform"/>
            <consortium name="The Broad Institute Genome Sequencing Center for Infectious Disease"/>
            <person name="Wu L."/>
            <person name="Ma J."/>
        </authorList>
    </citation>
    <scope>NUCLEOTIDE SEQUENCE [LARGE SCALE GENOMIC DNA]</scope>
    <source>
        <strain evidence="2">KCTC 22157</strain>
    </source>
</reference>
<sequence length="73" mass="7447">MGGGGVLLFDTVSGRAHMGRHMHVRLHNIGVGDIPVARRKRSAPAKQRESVADEGTVGGSGVFVAGGVVVTVA</sequence>
<gene>
    <name evidence="1" type="ORF">GCM10007158_30590</name>
</gene>
<dbReference type="Proteomes" id="UP000647585">
    <property type="component" value="Unassembled WGS sequence"/>
</dbReference>
<dbReference type="EMBL" id="BMXO01000017">
    <property type="protein sequence ID" value="GGW67748.1"/>
    <property type="molecule type" value="Genomic_DNA"/>
</dbReference>
<evidence type="ECO:0000313" key="2">
    <source>
        <dbReference type="Proteomes" id="UP000647585"/>
    </source>
</evidence>
<evidence type="ECO:0000313" key="1">
    <source>
        <dbReference type="EMBL" id="GGW67748.1"/>
    </source>
</evidence>
<protein>
    <submittedName>
        <fullName evidence="1">Uncharacterized protein</fullName>
    </submittedName>
</protein>
<keyword evidence="2" id="KW-1185">Reference proteome</keyword>
<accession>A0ABQ2WSD2</accession>
<organism evidence="1 2">
    <name type="scientific">Halomonas johnsoniae</name>
    <dbReference type="NCBI Taxonomy" id="502832"/>
    <lineage>
        <taxon>Bacteria</taxon>
        <taxon>Pseudomonadati</taxon>
        <taxon>Pseudomonadota</taxon>
        <taxon>Gammaproteobacteria</taxon>
        <taxon>Oceanospirillales</taxon>
        <taxon>Halomonadaceae</taxon>
        <taxon>Halomonas</taxon>
    </lineage>
</organism>